<dbReference type="Proteomes" id="UP000593567">
    <property type="component" value="Unassembled WGS sequence"/>
</dbReference>
<reference evidence="1" key="1">
    <citation type="submission" date="2020-06" db="EMBL/GenBank/DDBJ databases">
        <title>Draft genome of Bugula neritina, a colonial animal packing powerful symbionts and potential medicines.</title>
        <authorList>
            <person name="Rayko M."/>
        </authorList>
    </citation>
    <scope>NUCLEOTIDE SEQUENCE [LARGE SCALE GENOMIC DNA]</scope>
    <source>
        <strain evidence="1">Kwan_BN1</strain>
    </source>
</reference>
<name>A0A7J7J4D3_BUGNE</name>
<gene>
    <name evidence="1" type="ORF">EB796_020758</name>
</gene>
<protein>
    <submittedName>
        <fullName evidence="1">Uncharacterized protein</fullName>
    </submittedName>
</protein>
<evidence type="ECO:0000313" key="2">
    <source>
        <dbReference type="Proteomes" id="UP000593567"/>
    </source>
</evidence>
<dbReference type="PANTHER" id="PTHR34932">
    <property type="entry name" value="TRPL TRANSLOCATION DEFECT PROTEIN 14"/>
    <property type="match status" value="1"/>
</dbReference>
<dbReference type="AlphaFoldDB" id="A0A7J7J4D3"/>
<organism evidence="1 2">
    <name type="scientific">Bugula neritina</name>
    <name type="common">Brown bryozoan</name>
    <name type="synonym">Sertularia neritina</name>
    <dbReference type="NCBI Taxonomy" id="10212"/>
    <lineage>
        <taxon>Eukaryota</taxon>
        <taxon>Metazoa</taxon>
        <taxon>Spiralia</taxon>
        <taxon>Lophotrochozoa</taxon>
        <taxon>Bryozoa</taxon>
        <taxon>Gymnolaemata</taxon>
        <taxon>Cheilostomatida</taxon>
        <taxon>Flustrina</taxon>
        <taxon>Buguloidea</taxon>
        <taxon>Bugulidae</taxon>
        <taxon>Bugula</taxon>
    </lineage>
</organism>
<proteinExistence type="predicted"/>
<dbReference type="InterPro" id="IPR053227">
    <property type="entry name" value="TRPL-trafficking_regulator"/>
</dbReference>
<evidence type="ECO:0000313" key="1">
    <source>
        <dbReference type="EMBL" id="KAF6020955.1"/>
    </source>
</evidence>
<dbReference type="InterPro" id="IPR033469">
    <property type="entry name" value="CYTH-like_dom_sf"/>
</dbReference>
<accession>A0A7J7J4D3</accession>
<dbReference type="GO" id="GO:0005525">
    <property type="term" value="F:GTP binding"/>
    <property type="evidence" value="ECO:0007669"/>
    <property type="project" value="TreeGrafter"/>
</dbReference>
<keyword evidence="2" id="KW-1185">Reference proteome</keyword>
<sequence>MPREAWEKLISKEKWNNVDLRDSRYGQVIHMTTAAKGAIEFYTTEEHVVRHEGPELACELDDKVAQAWVGHPYYDVIDNSTDFNAKCMRMMAAVCRRIGVDVADRLELNSKKHKYLVKSISDQDSWPPYKEFEVIHNYLVTPDPKMQARVRKRGRDGVYTFTHTVRRPKIKGQRVELRKQIGGRTYQMLLNQKDNKHHTIFKERRCFIWNNRYFQLDIYKEPCHPRCLQLMILETYTTAEGKDFDAPPFLEIDCEITDHPLYSMHNLSLKDYHNMEIKAGATESTDTFDYRHIYAQAECSENGIGVIEFQ</sequence>
<dbReference type="SUPFAM" id="SSF55154">
    <property type="entry name" value="CYTH-like phosphatases"/>
    <property type="match status" value="1"/>
</dbReference>
<dbReference type="Gene3D" id="2.40.320.10">
    <property type="entry name" value="Hypothetical Protein Pfu-838710-001"/>
    <property type="match status" value="1"/>
</dbReference>
<dbReference type="OrthoDB" id="6375174at2759"/>
<dbReference type="GO" id="GO:0035091">
    <property type="term" value="F:phosphatidylinositol binding"/>
    <property type="evidence" value="ECO:0007669"/>
    <property type="project" value="TreeGrafter"/>
</dbReference>
<dbReference type="GO" id="GO:0070300">
    <property type="term" value="F:phosphatidic acid binding"/>
    <property type="evidence" value="ECO:0007669"/>
    <property type="project" value="TreeGrafter"/>
</dbReference>
<dbReference type="EMBL" id="VXIV02003140">
    <property type="protein sequence ID" value="KAF6020955.1"/>
    <property type="molecule type" value="Genomic_DNA"/>
</dbReference>
<comment type="caution">
    <text evidence="1">The sequence shown here is derived from an EMBL/GenBank/DDBJ whole genome shotgun (WGS) entry which is preliminary data.</text>
</comment>
<dbReference type="PANTHER" id="PTHR34932:SF1">
    <property type="entry name" value="TRPL TRANSLOCATION DEFECT PROTEIN 14"/>
    <property type="match status" value="1"/>
</dbReference>